<dbReference type="AlphaFoldDB" id="A0A1Y2MW08"/>
<reference evidence="3 4" key="1">
    <citation type="submission" date="2016-09" db="EMBL/GenBank/DDBJ databases">
        <title>Pseudonocardia autotrophica DSM535, a candidate organism with high potential of specific P450 cytochromes.</title>
        <authorList>
            <person name="Grumaz C."/>
            <person name="Vainshtein Y."/>
            <person name="Kirstahler P."/>
            <person name="Sohn K."/>
        </authorList>
    </citation>
    <scope>NUCLEOTIDE SEQUENCE [LARGE SCALE GENOMIC DNA]</scope>
    <source>
        <strain evidence="3 4">DSM 535</strain>
    </source>
</reference>
<dbReference type="EMBL" id="MIGB01000018">
    <property type="protein sequence ID" value="OSY39311.1"/>
    <property type="molecule type" value="Genomic_DNA"/>
</dbReference>
<evidence type="ECO:0000313" key="3">
    <source>
        <dbReference type="EMBL" id="OSY39311.1"/>
    </source>
</evidence>
<keyword evidence="1" id="KW-0812">Transmembrane</keyword>
<feature type="chain" id="PRO_5038620748" description="Lipoprotein" evidence="2">
    <location>
        <begin position="20"/>
        <end position="175"/>
    </location>
</feature>
<comment type="caution">
    <text evidence="3">The sequence shown here is derived from an EMBL/GenBank/DDBJ whole genome shotgun (WGS) entry which is preliminary data.</text>
</comment>
<dbReference type="STRING" id="2074.BG845_03585"/>
<feature type="signal peptide" evidence="2">
    <location>
        <begin position="1"/>
        <end position="19"/>
    </location>
</feature>
<dbReference type="PROSITE" id="PS51257">
    <property type="entry name" value="PROKAR_LIPOPROTEIN"/>
    <property type="match status" value="1"/>
</dbReference>
<dbReference type="RefSeq" id="WP_085913783.1">
    <property type="nucleotide sequence ID" value="NZ_AP018920.1"/>
</dbReference>
<evidence type="ECO:0008006" key="5">
    <source>
        <dbReference type="Google" id="ProtNLM"/>
    </source>
</evidence>
<keyword evidence="1" id="KW-0472">Membrane</keyword>
<organism evidence="3 4">
    <name type="scientific">Pseudonocardia autotrophica</name>
    <name type="common">Amycolata autotrophica</name>
    <name type="synonym">Nocardia autotrophica</name>
    <dbReference type="NCBI Taxonomy" id="2074"/>
    <lineage>
        <taxon>Bacteria</taxon>
        <taxon>Bacillati</taxon>
        <taxon>Actinomycetota</taxon>
        <taxon>Actinomycetes</taxon>
        <taxon>Pseudonocardiales</taxon>
        <taxon>Pseudonocardiaceae</taxon>
        <taxon>Pseudonocardia</taxon>
    </lineage>
</organism>
<evidence type="ECO:0000256" key="2">
    <source>
        <dbReference type="SAM" id="SignalP"/>
    </source>
</evidence>
<evidence type="ECO:0000256" key="1">
    <source>
        <dbReference type="SAM" id="Phobius"/>
    </source>
</evidence>
<gene>
    <name evidence="3" type="ORF">BG845_03585</name>
</gene>
<evidence type="ECO:0000313" key="4">
    <source>
        <dbReference type="Proteomes" id="UP000194360"/>
    </source>
</evidence>
<sequence>MTSLRAVLCLALPITVALSFTGCASASSSSGDLDTRAGCAVVTASSTMVGSQVVMDVTATVCHDPYGHPRSVDAAADRVAEVVWQSLRLPVDSVHVRVLGSAGAPDGAAMIFASENLEARFGPGPSGVVWPVRQHGVGDSLWLLLPVAYVVAGLGMVWVARATTRAGVVMFLFRR</sequence>
<keyword evidence="2" id="KW-0732">Signal</keyword>
<keyword evidence="1" id="KW-1133">Transmembrane helix</keyword>
<feature type="transmembrane region" description="Helical" evidence="1">
    <location>
        <begin position="141"/>
        <end position="160"/>
    </location>
</feature>
<accession>A0A1Y2MW08</accession>
<name>A0A1Y2MW08_PSEAH</name>
<protein>
    <recommendedName>
        <fullName evidence="5">Lipoprotein</fullName>
    </recommendedName>
</protein>
<dbReference type="Proteomes" id="UP000194360">
    <property type="component" value="Unassembled WGS sequence"/>
</dbReference>
<keyword evidence="4" id="KW-1185">Reference proteome</keyword>
<proteinExistence type="predicted"/>